<dbReference type="EMBL" id="JAAALK010000079">
    <property type="protein sequence ID" value="KAG8097043.1"/>
    <property type="molecule type" value="Genomic_DNA"/>
</dbReference>
<dbReference type="AlphaFoldDB" id="A0A8J5WU29"/>
<evidence type="ECO:0000313" key="2">
    <source>
        <dbReference type="EMBL" id="KAG8097043.1"/>
    </source>
</evidence>
<reference evidence="2" key="1">
    <citation type="journal article" date="2021" name="bioRxiv">
        <title>Whole Genome Assembly and Annotation of Northern Wild Rice, Zizania palustris L., Supports a Whole Genome Duplication in the Zizania Genus.</title>
        <authorList>
            <person name="Haas M."/>
            <person name="Kono T."/>
            <person name="Macchietto M."/>
            <person name="Millas R."/>
            <person name="McGilp L."/>
            <person name="Shao M."/>
            <person name="Duquette J."/>
            <person name="Hirsch C.N."/>
            <person name="Kimball J."/>
        </authorList>
    </citation>
    <scope>NUCLEOTIDE SEQUENCE</scope>
    <source>
        <tissue evidence="2">Fresh leaf tissue</tissue>
    </source>
</reference>
<sequence length="114" mass="12338">MPIFAPFSVLPSCRPHARRRRGRPGQPTGDGGVGRRRNRSRWLASVATNQESKSPRNATKSAGLAAISVARLVQRADNGRREAEPEPEAAAGLWGFIDRSIQSGLLLPALGRDE</sequence>
<evidence type="ECO:0000313" key="3">
    <source>
        <dbReference type="Proteomes" id="UP000729402"/>
    </source>
</evidence>
<organism evidence="2 3">
    <name type="scientific">Zizania palustris</name>
    <name type="common">Northern wild rice</name>
    <dbReference type="NCBI Taxonomy" id="103762"/>
    <lineage>
        <taxon>Eukaryota</taxon>
        <taxon>Viridiplantae</taxon>
        <taxon>Streptophyta</taxon>
        <taxon>Embryophyta</taxon>
        <taxon>Tracheophyta</taxon>
        <taxon>Spermatophyta</taxon>
        <taxon>Magnoliopsida</taxon>
        <taxon>Liliopsida</taxon>
        <taxon>Poales</taxon>
        <taxon>Poaceae</taxon>
        <taxon>BOP clade</taxon>
        <taxon>Oryzoideae</taxon>
        <taxon>Oryzeae</taxon>
        <taxon>Zizaniinae</taxon>
        <taxon>Zizania</taxon>
    </lineage>
</organism>
<keyword evidence="3" id="KW-1185">Reference proteome</keyword>
<dbReference type="Proteomes" id="UP000729402">
    <property type="component" value="Unassembled WGS sequence"/>
</dbReference>
<feature type="compositionally biased region" description="Polar residues" evidence="1">
    <location>
        <begin position="46"/>
        <end position="60"/>
    </location>
</feature>
<accession>A0A8J5WU29</accession>
<protein>
    <submittedName>
        <fullName evidence="2">Uncharacterized protein</fullName>
    </submittedName>
</protein>
<comment type="caution">
    <text evidence="2">The sequence shown here is derived from an EMBL/GenBank/DDBJ whole genome shotgun (WGS) entry which is preliminary data.</text>
</comment>
<proteinExistence type="predicted"/>
<gene>
    <name evidence="2" type="ORF">GUJ93_ZPchr0013g37558</name>
</gene>
<feature type="region of interest" description="Disordered" evidence="1">
    <location>
        <begin position="1"/>
        <end position="63"/>
    </location>
</feature>
<name>A0A8J5WU29_ZIZPA</name>
<reference evidence="2" key="2">
    <citation type="submission" date="2021-02" db="EMBL/GenBank/DDBJ databases">
        <authorList>
            <person name="Kimball J.A."/>
            <person name="Haas M.W."/>
            <person name="Macchietto M."/>
            <person name="Kono T."/>
            <person name="Duquette J."/>
            <person name="Shao M."/>
        </authorList>
    </citation>
    <scope>NUCLEOTIDE SEQUENCE</scope>
    <source>
        <tissue evidence="2">Fresh leaf tissue</tissue>
    </source>
</reference>
<evidence type="ECO:0000256" key="1">
    <source>
        <dbReference type="SAM" id="MobiDB-lite"/>
    </source>
</evidence>